<dbReference type="Proteomes" id="UP000255108">
    <property type="component" value="Unassembled WGS sequence"/>
</dbReference>
<proteinExistence type="predicted"/>
<dbReference type="GO" id="GO:0016020">
    <property type="term" value="C:membrane"/>
    <property type="evidence" value="ECO:0007669"/>
    <property type="project" value="UniProtKB-SubCell"/>
</dbReference>
<reference evidence="8 10" key="2">
    <citation type="submission" date="2019-03" db="EMBL/GenBank/DDBJ databases">
        <title>Genomic Encyclopedia of Type Strains, Phase IV (KMG-IV): sequencing the most valuable type-strain genomes for metagenomic binning, comparative biology and taxonomic classification.</title>
        <authorList>
            <person name="Goeker M."/>
        </authorList>
    </citation>
    <scope>NUCLEOTIDE SEQUENCE [LARGE SCALE GENOMIC DNA]</scope>
    <source>
        <strain evidence="8 10">DSM 3764</strain>
    </source>
</reference>
<keyword evidence="3 5" id="KW-1133">Transmembrane helix</keyword>
<evidence type="ECO:0000256" key="3">
    <source>
        <dbReference type="ARBA" id="ARBA00022989"/>
    </source>
</evidence>
<dbReference type="Proteomes" id="UP000295794">
    <property type="component" value="Unassembled WGS sequence"/>
</dbReference>
<feature type="domain" description="TMEM205-like" evidence="6">
    <location>
        <begin position="10"/>
        <end position="104"/>
    </location>
</feature>
<evidence type="ECO:0000313" key="7">
    <source>
        <dbReference type="EMBL" id="STQ89228.1"/>
    </source>
</evidence>
<feature type="transmembrane region" description="Helical" evidence="5">
    <location>
        <begin position="12"/>
        <end position="34"/>
    </location>
</feature>
<dbReference type="RefSeq" id="WP_115225704.1">
    <property type="nucleotide sequence ID" value="NZ_CAWOLO010000001.1"/>
</dbReference>
<keyword evidence="10" id="KW-1185">Reference proteome</keyword>
<evidence type="ECO:0000256" key="4">
    <source>
        <dbReference type="ARBA" id="ARBA00023136"/>
    </source>
</evidence>
<evidence type="ECO:0000256" key="5">
    <source>
        <dbReference type="SAM" id="Phobius"/>
    </source>
</evidence>
<feature type="transmembrane region" description="Helical" evidence="5">
    <location>
        <begin position="79"/>
        <end position="100"/>
    </location>
</feature>
<dbReference type="Pfam" id="PF13664">
    <property type="entry name" value="DUF4149"/>
    <property type="match status" value="1"/>
</dbReference>
<keyword evidence="4 5" id="KW-0472">Membrane</keyword>
<evidence type="ECO:0000256" key="1">
    <source>
        <dbReference type="ARBA" id="ARBA00004370"/>
    </source>
</evidence>
<dbReference type="OrthoDB" id="5797290at2"/>
<dbReference type="AlphaFoldDB" id="A0A377Q395"/>
<comment type="subcellular location">
    <subcellularLocation>
        <location evidence="1">Membrane</location>
    </subcellularLocation>
</comment>
<dbReference type="EMBL" id="SMBT01000001">
    <property type="protein sequence ID" value="TCU90201.1"/>
    <property type="molecule type" value="Genomic_DNA"/>
</dbReference>
<gene>
    <name evidence="8" type="ORF">EV682_101222</name>
    <name evidence="7" type="ORF">NCTC11159_00241</name>
</gene>
<dbReference type="EMBL" id="UGHR01000001">
    <property type="protein sequence ID" value="STQ89228.1"/>
    <property type="molecule type" value="Genomic_DNA"/>
</dbReference>
<keyword evidence="2 5" id="KW-0812">Transmembrane</keyword>
<dbReference type="InterPro" id="IPR025423">
    <property type="entry name" value="TMEM205-like"/>
</dbReference>
<name>A0A377Q395_9NEIS</name>
<evidence type="ECO:0000259" key="6">
    <source>
        <dbReference type="Pfam" id="PF13664"/>
    </source>
</evidence>
<evidence type="ECO:0000313" key="9">
    <source>
        <dbReference type="Proteomes" id="UP000255108"/>
    </source>
</evidence>
<evidence type="ECO:0000313" key="10">
    <source>
        <dbReference type="Proteomes" id="UP000295794"/>
    </source>
</evidence>
<reference evidence="7 9" key="1">
    <citation type="submission" date="2018-06" db="EMBL/GenBank/DDBJ databases">
        <authorList>
            <consortium name="Pathogen Informatics"/>
            <person name="Doyle S."/>
        </authorList>
    </citation>
    <scope>NUCLEOTIDE SEQUENCE [LARGE SCALE GENOMIC DNA]</scope>
    <source>
        <strain evidence="7 9">NCTC11159</strain>
    </source>
</reference>
<protein>
    <submittedName>
        <fullName evidence="8">Uncharacterized protein DUF4149</fullName>
    </submittedName>
</protein>
<evidence type="ECO:0000256" key="2">
    <source>
        <dbReference type="ARBA" id="ARBA00022692"/>
    </source>
</evidence>
<feature type="transmembrane region" description="Helical" evidence="5">
    <location>
        <begin position="120"/>
        <end position="142"/>
    </location>
</feature>
<organism evidence="7 9">
    <name type="scientific">Iodobacter fluviatilis</name>
    <dbReference type="NCBI Taxonomy" id="537"/>
    <lineage>
        <taxon>Bacteria</taxon>
        <taxon>Pseudomonadati</taxon>
        <taxon>Pseudomonadota</taxon>
        <taxon>Betaproteobacteria</taxon>
        <taxon>Neisseriales</taxon>
        <taxon>Chitinibacteraceae</taxon>
        <taxon>Iodobacter</taxon>
    </lineage>
</organism>
<evidence type="ECO:0000313" key="8">
    <source>
        <dbReference type="EMBL" id="TCU90201.1"/>
    </source>
</evidence>
<sequence>MGLGSGLKNLLTVLWIGGMWTIGVIAAPALFASLDKATAGMVAGKLFHAIGWVGIVAGVYLAIWCVWQMGMRGFQSGKFWLVMGMLFCTLINQFAIFPLIASLKPAVSTAAEGVFGGGLAQWHTISSLIYLLQSVFGIIYIWSDSDR</sequence>
<accession>A0A377Q395</accession>
<feature type="transmembrane region" description="Helical" evidence="5">
    <location>
        <begin position="46"/>
        <end position="67"/>
    </location>
</feature>